<protein>
    <submittedName>
        <fullName evidence="2">Uncharacterized protein</fullName>
    </submittedName>
</protein>
<name>Q5BX50_SCHJA</name>
<feature type="transmembrane region" description="Helical" evidence="1">
    <location>
        <begin position="36"/>
        <end position="56"/>
    </location>
</feature>
<reference evidence="2" key="1">
    <citation type="submission" date="2005-03" db="EMBL/GenBank/DDBJ databases">
        <authorList>
            <person name="Han Z."/>
        </authorList>
    </citation>
    <scope>NUCLEOTIDE SEQUENCE</scope>
</reference>
<keyword evidence="1" id="KW-0472">Membrane</keyword>
<dbReference type="EMBL" id="AY812136">
    <property type="protein sequence ID" value="AAX28025.1"/>
    <property type="molecule type" value="mRNA"/>
</dbReference>
<keyword evidence="1" id="KW-1133">Transmembrane helix</keyword>
<sequence length="66" mass="7581">MYLIIVFISFIIWNTSSVDSLVLLKFVNPEFISLRLLIDFPLFLVSILFPLLRLLLSADTLLPLIS</sequence>
<organism evidence="2">
    <name type="scientific">Schistosoma japonicum</name>
    <name type="common">Blood fluke</name>
    <dbReference type="NCBI Taxonomy" id="6182"/>
    <lineage>
        <taxon>Eukaryota</taxon>
        <taxon>Metazoa</taxon>
        <taxon>Spiralia</taxon>
        <taxon>Lophotrochozoa</taxon>
        <taxon>Platyhelminthes</taxon>
        <taxon>Trematoda</taxon>
        <taxon>Digenea</taxon>
        <taxon>Strigeidida</taxon>
        <taxon>Schistosomatoidea</taxon>
        <taxon>Schistosomatidae</taxon>
        <taxon>Schistosoma</taxon>
    </lineage>
</organism>
<evidence type="ECO:0000313" key="2">
    <source>
        <dbReference type="EMBL" id="AAX28025.1"/>
    </source>
</evidence>
<proteinExistence type="evidence at transcript level"/>
<keyword evidence="1" id="KW-0812">Transmembrane</keyword>
<evidence type="ECO:0000256" key="1">
    <source>
        <dbReference type="SAM" id="Phobius"/>
    </source>
</evidence>
<reference evidence="2" key="2">
    <citation type="journal article" date="2006" name="PLoS Pathog.">
        <title>New perspectives on host-parasite interplay by comparative transcriptomic and proteomic analyses of Schistosoma japonicum.</title>
        <authorList>
            <person name="Liu F."/>
            <person name="Lu J."/>
            <person name="Hu W."/>
            <person name="Wang S.Y."/>
            <person name="Cui S.J."/>
            <person name="Chi M."/>
            <person name="Yan Q."/>
            <person name="Wang X.R."/>
            <person name="Song H.D."/>
            <person name="Xu X.N."/>
            <person name="Wang J.J."/>
            <person name="Zhang X.L."/>
            <person name="Zhang X."/>
            <person name="Wang Z.Q."/>
            <person name="Xue C.L."/>
            <person name="Brindley P.J."/>
            <person name="McManus D.P."/>
            <person name="Yang P.Y."/>
            <person name="Feng Z."/>
            <person name="Chen Z."/>
            <person name="Han Z.G."/>
        </authorList>
    </citation>
    <scope>NUCLEOTIDE SEQUENCE</scope>
</reference>
<accession>Q5BX50</accession>
<dbReference type="AlphaFoldDB" id="Q5BX50"/>